<protein>
    <submittedName>
        <fullName evidence="6">Acetolactate synthase large subunit</fullName>
    </submittedName>
</protein>
<dbReference type="SUPFAM" id="SSF52518">
    <property type="entry name" value="Thiamin diphosphate-binding fold (THDP-binding)"/>
    <property type="match status" value="2"/>
</dbReference>
<comment type="caution">
    <text evidence="6">The sequence shown here is derived from an EMBL/GenBank/DDBJ whole genome shotgun (WGS) entry which is preliminary data.</text>
</comment>
<keyword evidence="2" id="KW-0786">Thiamine pyrophosphate</keyword>
<dbReference type="InterPro" id="IPR012001">
    <property type="entry name" value="Thiamin_PyroP_enz_TPP-bd_dom"/>
</dbReference>
<evidence type="ECO:0000256" key="3">
    <source>
        <dbReference type="SAM" id="MobiDB-lite"/>
    </source>
</evidence>
<organism evidence="6 7">
    <name type="scientific">Amycolatopsis ultiminotia</name>
    <dbReference type="NCBI Taxonomy" id="543629"/>
    <lineage>
        <taxon>Bacteria</taxon>
        <taxon>Bacillati</taxon>
        <taxon>Actinomycetota</taxon>
        <taxon>Actinomycetes</taxon>
        <taxon>Pseudonocardiales</taxon>
        <taxon>Pseudonocardiaceae</taxon>
        <taxon>Amycolatopsis</taxon>
    </lineage>
</organism>
<evidence type="ECO:0000256" key="1">
    <source>
        <dbReference type="ARBA" id="ARBA00007812"/>
    </source>
</evidence>
<name>A0ABP6V530_9PSEU</name>
<sequence>MRTHWISEEIVTEMNGARALLATLLDSGVNVFFANPGTSEMQLVAALDAFEQMHGVLCLFEGVATGAADGYGRMTGRPAATLLHLGPGLGNGMANLHNARRAGTPLVNIVGDHATYHKHLDAPLESDIDSMAGTVSAWLRRSPSVAEIGRDTAAAVQAALSAPDAAGESRDESRTGTSGSVATLIVPADVSWSPGARPSAPAQPDTPAPVGAEVIDAVAAAFRSGEPTVLLLGGAALSEAGLRAASRIEQATGARVFAELWPTRQRQGAGVPAVPPLAYRAEDIRTQLHGTKNLVLAGTREPVSSFAYPGQASELTPPEARVLRFPGRVDADLVAALDRLADVLAPGVEPVLAPRAARNLPSGGLNVANWAQVIGALLPEDAIVCDESITSGLATLPAALVGAAAHDLLGLTGLSVGQGLPLATGAAIACPRRPVVCLEADGSAMYTLSALWTQAREHLDVTTVLLNNRSYAILRAELDRVGATTTGLASARLLDLTGPDLDFVALATGMGVPATRATTAGQLAEQFAAAVAEPGPHLIEAVLGADPGAAA</sequence>
<dbReference type="CDD" id="cd02002">
    <property type="entry name" value="TPP_BFDC"/>
    <property type="match status" value="1"/>
</dbReference>
<feature type="domain" description="Thiamine pyrophosphate enzyme TPP-binding" evidence="4">
    <location>
        <begin position="415"/>
        <end position="540"/>
    </location>
</feature>
<dbReference type="Pfam" id="PF02776">
    <property type="entry name" value="TPP_enzyme_N"/>
    <property type="match status" value="1"/>
</dbReference>
<dbReference type="CDD" id="cd07035">
    <property type="entry name" value="TPP_PYR_POX_like"/>
    <property type="match status" value="1"/>
</dbReference>
<dbReference type="InterPro" id="IPR045229">
    <property type="entry name" value="TPP_enz"/>
</dbReference>
<gene>
    <name evidence="6" type="ORF">GCM10022222_06620</name>
</gene>
<proteinExistence type="inferred from homology"/>
<evidence type="ECO:0000313" key="6">
    <source>
        <dbReference type="EMBL" id="GAA3526298.1"/>
    </source>
</evidence>
<accession>A0ABP6V530</accession>
<dbReference type="PANTHER" id="PTHR18968:SF86">
    <property type="entry name" value="ACETOLACTATE SYNTHASE LARGE SUBUNIT ILVX-RELATED"/>
    <property type="match status" value="1"/>
</dbReference>
<feature type="domain" description="Thiamine pyrophosphate enzyme N-terminal TPP-binding" evidence="5">
    <location>
        <begin position="14"/>
        <end position="123"/>
    </location>
</feature>
<dbReference type="NCBIfam" id="NF005760">
    <property type="entry name" value="PRK07586.1"/>
    <property type="match status" value="1"/>
</dbReference>
<dbReference type="Gene3D" id="3.40.50.970">
    <property type="match status" value="2"/>
</dbReference>
<dbReference type="Pfam" id="PF02775">
    <property type="entry name" value="TPP_enzyme_C"/>
    <property type="match status" value="1"/>
</dbReference>
<evidence type="ECO:0000259" key="5">
    <source>
        <dbReference type="Pfam" id="PF02776"/>
    </source>
</evidence>
<dbReference type="Proteomes" id="UP001500689">
    <property type="component" value="Unassembled WGS sequence"/>
</dbReference>
<comment type="similarity">
    <text evidence="1">Belongs to the TPP enzyme family.</text>
</comment>
<feature type="region of interest" description="Disordered" evidence="3">
    <location>
        <begin position="159"/>
        <end position="180"/>
    </location>
</feature>
<evidence type="ECO:0000313" key="7">
    <source>
        <dbReference type="Proteomes" id="UP001500689"/>
    </source>
</evidence>
<dbReference type="PANTHER" id="PTHR18968">
    <property type="entry name" value="THIAMINE PYROPHOSPHATE ENZYMES"/>
    <property type="match status" value="1"/>
</dbReference>
<dbReference type="InterPro" id="IPR011766">
    <property type="entry name" value="TPP_enzyme_TPP-bd"/>
</dbReference>
<evidence type="ECO:0000259" key="4">
    <source>
        <dbReference type="Pfam" id="PF02775"/>
    </source>
</evidence>
<evidence type="ECO:0000256" key="2">
    <source>
        <dbReference type="ARBA" id="ARBA00023052"/>
    </source>
</evidence>
<dbReference type="EMBL" id="BAAAZN010000001">
    <property type="protein sequence ID" value="GAA3526298.1"/>
    <property type="molecule type" value="Genomic_DNA"/>
</dbReference>
<dbReference type="InterPro" id="IPR029061">
    <property type="entry name" value="THDP-binding"/>
</dbReference>
<reference evidence="7" key="1">
    <citation type="journal article" date="2019" name="Int. J. Syst. Evol. Microbiol.">
        <title>The Global Catalogue of Microorganisms (GCM) 10K type strain sequencing project: providing services to taxonomists for standard genome sequencing and annotation.</title>
        <authorList>
            <consortium name="The Broad Institute Genomics Platform"/>
            <consortium name="The Broad Institute Genome Sequencing Center for Infectious Disease"/>
            <person name="Wu L."/>
            <person name="Ma J."/>
        </authorList>
    </citation>
    <scope>NUCLEOTIDE SEQUENCE [LARGE SCALE GENOMIC DNA]</scope>
    <source>
        <strain evidence="7">JCM 16898</strain>
    </source>
</reference>
<keyword evidence="7" id="KW-1185">Reference proteome</keyword>